<dbReference type="EMBL" id="MU273651">
    <property type="protein sequence ID" value="KAI0029886.1"/>
    <property type="molecule type" value="Genomic_DNA"/>
</dbReference>
<dbReference type="Proteomes" id="UP000814128">
    <property type="component" value="Unassembled WGS sequence"/>
</dbReference>
<reference evidence="1" key="2">
    <citation type="journal article" date="2022" name="New Phytol.">
        <title>Evolutionary transition to the ectomycorrhizal habit in the genomes of a hyperdiverse lineage of mushroom-forming fungi.</title>
        <authorList>
            <person name="Looney B."/>
            <person name="Miyauchi S."/>
            <person name="Morin E."/>
            <person name="Drula E."/>
            <person name="Courty P.E."/>
            <person name="Kohler A."/>
            <person name="Kuo A."/>
            <person name="LaButti K."/>
            <person name="Pangilinan J."/>
            <person name="Lipzen A."/>
            <person name="Riley R."/>
            <person name="Andreopoulos W."/>
            <person name="He G."/>
            <person name="Johnson J."/>
            <person name="Nolan M."/>
            <person name="Tritt A."/>
            <person name="Barry K.W."/>
            <person name="Grigoriev I.V."/>
            <person name="Nagy L.G."/>
            <person name="Hibbett D."/>
            <person name="Henrissat B."/>
            <person name="Matheny P.B."/>
            <person name="Labbe J."/>
            <person name="Martin F.M."/>
        </authorList>
    </citation>
    <scope>NUCLEOTIDE SEQUENCE</scope>
    <source>
        <strain evidence="1">EC-137</strain>
    </source>
</reference>
<protein>
    <submittedName>
        <fullName evidence="1">Uncharacterized protein</fullName>
    </submittedName>
</protein>
<keyword evidence="2" id="KW-1185">Reference proteome</keyword>
<comment type="caution">
    <text evidence="1">The sequence shown here is derived from an EMBL/GenBank/DDBJ whole genome shotgun (WGS) entry which is preliminary data.</text>
</comment>
<gene>
    <name evidence="1" type="ORF">K488DRAFT_72633</name>
</gene>
<evidence type="ECO:0000313" key="2">
    <source>
        <dbReference type="Proteomes" id="UP000814128"/>
    </source>
</evidence>
<organism evidence="1 2">
    <name type="scientific">Vararia minispora EC-137</name>
    <dbReference type="NCBI Taxonomy" id="1314806"/>
    <lineage>
        <taxon>Eukaryota</taxon>
        <taxon>Fungi</taxon>
        <taxon>Dikarya</taxon>
        <taxon>Basidiomycota</taxon>
        <taxon>Agaricomycotina</taxon>
        <taxon>Agaricomycetes</taxon>
        <taxon>Russulales</taxon>
        <taxon>Lachnocladiaceae</taxon>
        <taxon>Vararia</taxon>
    </lineage>
</organism>
<sequence>MADVKPPQFGQQQEPLGGQRGQQDILDVSTPGSDAGTTSADSHDDQQSTSRISMPSRKKTRAGGLVKDVKPLLEEAEKVLNETNGAVRGADPDNHLSNRAKRHVKEHAP</sequence>
<reference evidence="1" key="1">
    <citation type="submission" date="2021-02" db="EMBL/GenBank/DDBJ databases">
        <authorList>
            <consortium name="DOE Joint Genome Institute"/>
            <person name="Ahrendt S."/>
            <person name="Looney B.P."/>
            <person name="Miyauchi S."/>
            <person name="Morin E."/>
            <person name="Drula E."/>
            <person name="Courty P.E."/>
            <person name="Chicoki N."/>
            <person name="Fauchery L."/>
            <person name="Kohler A."/>
            <person name="Kuo A."/>
            <person name="Labutti K."/>
            <person name="Pangilinan J."/>
            <person name="Lipzen A."/>
            <person name="Riley R."/>
            <person name="Andreopoulos W."/>
            <person name="He G."/>
            <person name="Johnson J."/>
            <person name="Barry K.W."/>
            <person name="Grigoriev I.V."/>
            <person name="Nagy L."/>
            <person name="Hibbett D."/>
            <person name="Henrissat B."/>
            <person name="Matheny P.B."/>
            <person name="Labbe J."/>
            <person name="Martin F."/>
        </authorList>
    </citation>
    <scope>NUCLEOTIDE SEQUENCE</scope>
    <source>
        <strain evidence="1">EC-137</strain>
    </source>
</reference>
<evidence type="ECO:0000313" key="1">
    <source>
        <dbReference type="EMBL" id="KAI0029886.1"/>
    </source>
</evidence>
<proteinExistence type="predicted"/>
<accession>A0ACB8QF18</accession>
<name>A0ACB8QF18_9AGAM</name>